<dbReference type="STRING" id="1618480.US11_C0003G0009"/>
<dbReference type="InterPro" id="IPR035940">
    <property type="entry name" value="CAP_sf"/>
</dbReference>
<dbReference type="Pfam" id="PF02674">
    <property type="entry name" value="Colicin_V"/>
    <property type="match status" value="1"/>
</dbReference>
<dbReference type="PANTHER" id="PTHR31157:SF1">
    <property type="entry name" value="SCP DOMAIN-CONTAINING PROTEIN"/>
    <property type="match status" value="1"/>
</dbReference>
<evidence type="ECO:0000256" key="3">
    <source>
        <dbReference type="ARBA" id="ARBA00022989"/>
    </source>
</evidence>
<evidence type="ECO:0000313" key="8">
    <source>
        <dbReference type="Proteomes" id="UP000034344"/>
    </source>
</evidence>
<protein>
    <submittedName>
        <fullName evidence="7">SCP-like protein extracellular</fullName>
    </submittedName>
</protein>
<dbReference type="Gene3D" id="3.40.33.10">
    <property type="entry name" value="CAP"/>
    <property type="match status" value="1"/>
</dbReference>
<feature type="transmembrane region" description="Helical" evidence="5">
    <location>
        <begin position="7"/>
        <end position="25"/>
    </location>
</feature>
<comment type="subcellular location">
    <subcellularLocation>
        <location evidence="1">Membrane</location>
        <topology evidence="1">Multi-pass membrane protein</topology>
    </subcellularLocation>
</comment>
<dbReference type="GO" id="GO:0009403">
    <property type="term" value="P:toxin biosynthetic process"/>
    <property type="evidence" value="ECO:0007669"/>
    <property type="project" value="InterPro"/>
</dbReference>
<dbReference type="Proteomes" id="UP000034344">
    <property type="component" value="Unassembled WGS sequence"/>
</dbReference>
<organism evidence="7 8">
    <name type="scientific">Candidatus Roizmanbacteria bacterium GW2011_GWA2_36_23</name>
    <dbReference type="NCBI Taxonomy" id="1618480"/>
    <lineage>
        <taxon>Bacteria</taxon>
        <taxon>Candidatus Roizmaniibacteriota</taxon>
    </lineage>
</organism>
<keyword evidence="2 5" id="KW-0812">Transmembrane</keyword>
<dbReference type="AlphaFoldDB" id="A0A0G0HD62"/>
<keyword evidence="4 5" id="KW-0472">Membrane</keyword>
<dbReference type="PANTHER" id="PTHR31157">
    <property type="entry name" value="SCP DOMAIN-CONTAINING PROTEIN"/>
    <property type="match status" value="1"/>
</dbReference>
<dbReference type="InterPro" id="IPR014044">
    <property type="entry name" value="CAP_dom"/>
</dbReference>
<sequence>MIDTILAQINWVDFVFIFILIYFFIVNDGFIDNFLEVAGFVFSLLFSYKLYPIFGSLLIRYFSLPSGLSNALGFFISWLFAELLLLILLGMLSGKLFKNIRLHPVNKLLGFIPAVFQGLVIFLFFVSLIFALPVRGQIKEDILRSYSGPFFVNFSQSFEKGIKNIFSEAINETLNFLTIKPQSNETLDLSFKLNPGQLKSDNQSELIMLELVNTERRKRGLPALQIDINLSNVGRDYAREMLINGFFSHTSAVNGTSPAERANQAGIQYLIIGENLAYAPDVYVAHQGLMNSEGHRKNILLEEYGKVGIGVIDAGIYGRMFVQEFTN</sequence>
<evidence type="ECO:0000256" key="1">
    <source>
        <dbReference type="ARBA" id="ARBA00004141"/>
    </source>
</evidence>
<evidence type="ECO:0000313" key="7">
    <source>
        <dbReference type="EMBL" id="KKQ01866.1"/>
    </source>
</evidence>
<reference evidence="7 8" key="1">
    <citation type="journal article" date="2015" name="Nature">
        <title>rRNA introns, odd ribosomes, and small enigmatic genomes across a large radiation of phyla.</title>
        <authorList>
            <person name="Brown C.T."/>
            <person name="Hug L.A."/>
            <person name="Thomas B.C."/>
            <person name="Sharon I."/>
            <person name="Castelle C.J."/>
            <person name="Singh A."/>
            <person name="Wilkins M.J."/>
            <person name="Williams K.H."/>
            <person name="Banfield J.F."/>
        </authorList>
    </citation>
    <scope>NUCLEOTIDE SEQUENCE [LARGE SCALE GENOMIC DNA]</scope>
</reference>
<feature type="domain" description="SCP" evidence="6">
    <location>
        <begin position="209"/>
        <end position="324"/>
    </location>
</feature>
<dbReference type="InterPro" id="IPR003825">
    <property type="entry name" value="Colicin-V_CvpA"/>
</dbReference>
<evidence type="ECO:0000256" key="4">
    <source>
        <dbReference type="ARBA" id="ARBA00023136"/>
    </source>
</evidence>
<feature type="transmembrane region" description="Helical" evidence="5">
    <location>
        <begin position="111"/>
        <end position="134"/>
    </location>
</feature>
<dbReference type="SUPFAM" id="SSF55797">
    <property type="entry name" value="PR-1-like"/>
    <property type="match status" value="1"/>
</dbReference>
<evidence type="ECO:0000259" key="6">
    <source>
        <dbReference type="Pfam" id="PF00188"/>
    </source>
</evidence>
<comment type="caution">
    <text evidence="7">The sequence shown here is derived from an EMBL/GenBank/DDBJ whole genome shotgun (WGS) entry which is preliminary data.</text>
</comment>
<keyword evidence="3 5" id="KW-1133">Transmembrane helix</keyword>
<gene>
    <name evidence="7" type="ORF">US11_C0003G0009</name>
</gene>
<feature type="transmembrane region" description="Helical" evidence="5">
    <location>
        <begin position="71"/>
        <end position="91"/>
    </location>
</feature>
<evidence type="ECO:0000256" key="2">
    <source>
        <dbReference type="ARBA" id="ARBA00022692"/>
    </source>
</evidence>
<dbReference type="Pfam" id="PF00188">
    <property type="entry name" value="CAP"/>
    <property type="match status" value="1"/>
</dbReference>
<accession>A0A0G0HD62</accession>
<dbReference type="CDD" id="cd05379">
    <property type="entry name" value="CAP_bacterial"/>
    <property type="match status" value="1"/>
</dbReference>
<dbReference type="GO" id="GO:0016020">
    <property type="term" value="C:membrane"/>
    <property type="evidence" value="ECO:0007669"/>
    <property type="project" value="UniProtKB-SubCell"/>
</dbReference>
<name>A0A0G0HD62_9BACT</name>
<feature type="transmembrane region" description="Helical" evidence="5">
    <location>
        <begin position="37"/>
        <end position="59"/>
    </location>
</feature>
<dbReference type="EMBL" id="LBRS01000003">
    <property type="protein sequence ID" value="KKQ01866.1"/>
    <property type="molecule type" value="Genomic_DNA"/>
</dbReference>
<evidence type="ECO:0000256" key="5">
    <source>
        <dbReference type="SAM" id="Phobius"/>
    </source>
</evidence>
<proteinExistence type="predicted"/>